<dbReference type="Proteomes" id="UP000284375">
    <property type="component" value="Unassembled WGS sequence"/>
</dbReference>
<feature type="region of interest" description="Disordered" evidence="1">
    <location>
        <begin position="166"/>
        <end position="196"/>
    </location>
</feature>
<dbReference type="PANTHER" id="PTHR42051:SF1">
    <property type="entry name" value="MEIOTICALLY UP-REGULATED PROTEIN PB1A10.08"/>
    <property type="match status" value="1"/>
</dbReference>
<feature type="compositionally biased region" description="Polar residues" evidence="1">
    <location>
        <begin position="9"/>
        <end position="18"/>
    </location>
</feature>
<dbReference type="AlphaFoldDB" id="A0A423V9Z8"/>
<keyword evidence="3" id="KW-1185">Reference proteome</keyword>
<feature type="compositionally biased region" description="Low complexity" evidence="1">
    <location>
        <begin position="81"/>
        <end position="110"/>
    </location>
</feature>
<dbReference type="OrthoDB" id="4181307at2759"/>
<evidence type="ECO:0000313" key="3">
    <source>
        <dbReference type="Proteomes" id="UP000284375"/>
    </source>
</evidence>
<feature type="compositionally biased region" description="Polar residues" evidence="1">
    <location>
        <begin position="442"/>
        <end position="460"/>
    </location>
</feature>
<feature type="compositionally biased region" description="Low complexity" evidence="1">
    <location>
        <begin position="258"/>
        <end position="271"/>
    </location>
</feature>
<comment type="caution">
    <text evidence="2">The sequence shown here is derived from an EMBL/GenBank/DDBJ whole genome shotgun (WGS) entry which is preliminary data.</text>
</comment>
<organism evidence="2 3">
    <name type="scientific">Cytospora chrysosperma</name>
    <name type="common">Cytospora canker fungus</name>
    <name type="synonym">Sphaeria chrysosperma</name>
    <dbReference type="NCBI Taxonomy" id="252740"/>
    <lineage>
        <taxon>Eukaryota</taxon>
        <taxon>Fungi</taxon>
        <taxon>Dikarya</taxon>
        <taxon>Ascomycota</taxon>
        <taxon>Pezizomycotina</taxon>
        <taxon>Sordariomycetes</taxon>
        <taxon>Sordariomycetidae</taxon>
        <taxon>Diaporthales</taxon>
        <taxon>Cytosporaceae</taxon>
        <taxon>Cytospora</taxon>
    </lineage>
</organism>
<dbReference type="STRING" id="252740.A0A423V9Z8"/>
<name>A0A423V9Z8_CYTCH</name>
<feature type="region of interest" description="Disordered" evidence="1">
    <location>
        <begin position="257"/>
        <end position="295"/>
    </location>
</feature>
<dbReference type="InterPro" id="IPR034443">
    <property type="entry name" value="PB1A10.08"/>
</dbReference>
<dbReference type="PANTHER" id="PTHR42051">
    <property type="entry name" value="MEIOTICALLY UP-REGULATED PROTEIN PB1A10.08"/>
    <property type="match status" value="1"/>
</dbReference>
<feature type="region of interest" description="Disordered" evidence="1">
    <location>
        <begin position="600"/>
        <end position="628"/>
    </location>
</feature>
<evidence type="ECO:0000256" key="1">
    <source>
        <dbReference type="SAM" id="MobiDB-lite"/>
    </source>
</evidence>
<feature type="compositionally biased region" description="Basic and acidic residues" evidence="1">
    <location>
        <begin position="180"/>
        <end position="189"/>
    </location>
</feature>
<accession>A0A423V9Z8</accession>
<feature type="region of interest" description="Disordered" evidence="1">
    <location>
        <begin position="434"/>
        <end position="483"/>
    </location>
</feature>
<gene>
    <name evidence="2" type="ORF">VSDG_09619</name>
</gene>
<evidence type="ECO:0000313" key="2">
    <source>
        <dbReference type="EMBL" id="ROV87611.1"/>
    </source>
</evidence>
<protein>
    <submittedName>
        <fullName evidence="2">Uncharacterized protein</fullName>
    </submittedName>
</protein>
<reference evidence="2 3" key="1">
    <citation type="submission" date="2015-09" db="EMBL/GenBank/DDBJ databases">
        <title>Host preference determinants of Valsa canker pathogens revealed by comparative genomics.</title>
        <authorList>
            <person name="Yin Z."/>
            <person name="Huang L."/>
        </authorList>
    </citation>
    <scope>NUCLEOTIDE SEQUENCE [LARGE SCALE GENOMIC DNA]</scope>
    <source>
        <strain evidence="2 3">YSFL</strain>
    </source>
</reference>
<feature type="region of interest" description="Disordered" evidence="1">
    <location>
        <begin position="1"/>
        <end position="152"/>
    </location>
</feature>
<dbReference type="EMBL" id="LJZO01000079">
    <property type="protein sequence ID" value="ROV87611.1"/>
    <property type="molecule type" value="Genomic_DNA"/>
</dbReference>
<sequence>MMSPRSFLVSRQNQNLRASPSAPTPTSALATSNSPHLSSTLAAPTPTATPKRNDGRDMKLLNGSNSTSTTKMAVNSRQPVRSTHSTPIPSPPRSTTTPSTATRPTTPTSPVQIPTKSKRDSPHPPAHRSHRNHDDRRRRSSSPRWREVHSPDAIPPSVAALLAVTSIPPPRSQRSLRQRLAKDTGKRMTVDSILQQSQESEKELSLNFIKGPLDILLSPPEELEDDGSSTEGSIIASPLSTRTVSYDSMPSLTDSFLTGTTSSSMGTTHSTNRGRKLQPTRKSLTPVSSPPGEREEHPLFREYDLEELDFRVFDSSPDTEEKKGGMMQAFQPFRSAFKSNLTSSLRALRNAARSFSSMNMSSIPPEDFLTRSILTLEPNVPFTDERMPPALDEEPSAAVRRYLNPTQTARLESQGSTALQNPRGSYTASIQMQTYKVHRSRSASSSLRGQNATSRSSSGEQAARGKEPVFSLGPGPRQREMRENSDFIRVAVMEMAMRRSGKLDEQQPGRARWALPPRKTSTRPYEIRGDGVPARWVPGYGCEHIAVPTNRNYLRPKPRLRSSPWDLFQQKAERPGSRLHRSTQNFLWNPYRLIAYRADRPTSRDEPNSYGVTHGNPSFMQDRQGFDI</sequence>
<proteinExistence type="predicted"/>
<feature type="compositionally biased region" description="Polar residues" evidence="1">
    <location>
        <begin position="62"/>
        <end position="80"/>
    </location>
</feature>
<feature type="compositionally biased region" description="Polar residues" evidence="1">
    <location>
        <begin position="24"/>
        <end position="41"/>
    </location>
</feature>